<organism evidence="3 4">
    <name type="scientific">Capnocytophaga gingivalis</name>
    <dbReference type="NCBI Taxonomy" id="1017"/>
    <lineage>
        <taxon>Bacteria</taxon>
        <taxon>Pseudomonadati</taxon>
        <taxon>Bacteroidota</taxon>
        <taxon>Flavobacteriia</taxon>
        <taxon>Flavobacteriales</taxon>
        <taxon>Flavobacteriaceae</taxon>
        <taxon>Capnocytophaga</taxon>
    </lineage>
</organism>
<protein>
    <recommendedName>
        <fullName evidence="2">Large polyvalent protein-associated domain-containing protein</fullName>
    </recommendedName>
</protein>
<sequence>MTALEAFNALDNREVSRKEVEQVLTQAKAENNTAIIYRLSRVLNDSPEATHFEITITHYDSSVGLSGVQHTGDYREALDDCGRLRKGWKFVKGNVVKVEEKPKKEAKPKKEKAPQKDTKKDKKYRFVVITDDRHSRVIAVFSYTNPNIEELSERFWKNSEGKYYETTEEGLRNYAFGMGPYPFEKAKKHIEEKYIEGKDFIYFSIEKDGGRNKAISLVEKPKKEAKPKKEKAPQKEETTKEVSGPKVKDFEAFDDLQAQLLAENADIPEGEVLDFLYNFTDAFEEGKTVFRFWNTPGKRPTEAVLQYKKHPLLTRLQNPSAKMRAYELTPRGYELLEKFHKGVERIKKTYDLGYIAGIHKLSNFLEDRKAYTKKENVQDSSKKKVEKAPNKATKSLKSRKGKVENEANFTLLQEPTKVFLEFEDEKNQAYYKKSADKQGAVGADFLKETLKDLKKQNLKEEPRGFINTEDFPVSPTISKITGIDSLKTIVVKDKNRPTLECVLIEADRYVATDLYNIILLNRSKNDGLKTGALYDPNYKCTKIGGCSKEDYYRILDYVFPNYKPILTENPVYTSDWVAIEPIIQHLKSGLEVIRKIYDWKKVYVVKITSNVGEGHYNLKYLLNDLQILQSNGAKKIRLYTNKLDEKLNIETDNGNIVVTMAVYIGDRSNYDVISPLRIAPIQLHFTQNRKEEKGLSCVDYSQGLFGDIGLNAPRHEGILKEALTEKGKLKKGWYFQDYGIIDPKGKYHPLEREFAYEYKVASDELNSRAFEQNEKRKRKGFEENIQLQDNLKDFFKSLSQKYKKYFKNYKAVEIFYWAFNFGEKPTKFFTIDETNPYNETQLKVFDKYFSNKNKLFTRLENYETLRRYNLTDLGYNIISEIDSFLNKEGKKVRGDIKKINKKYGLNAPSVPEVSTERFKKMSVPELREYTLEYYLENYGGKSLSKKFFKEEDIHIEFFNTAGKKLQKPIYKEKVAVLEHLESLIKNSTYNNWGNRKESSPPNIIGYLNFKAKVTIDGEKRHVRISIAVDRDRKFRFKTFEVGANPKKKKQATSIPAPWVTESLRDSSLSEGKGTKKSLSRKKKEENFGLNASEPPVTSLPVPRQTLAQQLATRPEARESFLVADEQMSLFLGALEKKTKDSLVITLTGKQGSGKTRFAFQFMNALAQRYRVGHASIEEHPESVLYEEKAYQYLNDTALEHITAQDVRSLEELDTMIRTNEVIVIDSFQKMRELAPHFEIDKDLRKKYDGKLFLVIFQQTADGKMRGGSKSQFDGDIILFTETFPDYRENYVYPDKNRYNKRPATELQYSIYEQRMLATAPEVPALPAHYEPTESEELNFEVL</sequence>
<feature type="region of interest" description="Disordered" evidence="1">
    <location>
        <begin position="218"/>
        <end position="243"/>
    </location>
</feature>
<evidence type="ECO:0000256" key="1">
    <source>
        <dbReference type="SAM" id="MobiDB-lite"/>
    </source>
</evidence>
<feature type="domain" description="Large polyvalent protein-associated" evidence="2">
    <location>
        <begin position="924"/>
        <end position="1031"/>
    </location>
</feature>
<dbReference type="InterPro" id="IPR027417">
    <property type="entry name" value="P-loop_NTPase"/>
</dbReference>
<evidence type="ECO:0000313" key="3">
    <source>
        <dbReference type="EMBL" id="ATA85730.1"/>
    </source>
</evidence>
<dbReference type="EMBL" id="CP022386">
    <property type="protein sequence ID" value="ATA85730.1"/>
    <property type="molecule type" value="Genomic_DNA"/>
</dbReference>
<evidence type="ECO:0000313" key="4">
    <source>
        <dbReference type="Proteomes" id="UP000217250"/>
    </source>
</evidence>
<reference evidence="4" key="1">
    <citation type="submission" date="2017-06" db="EMBL/GenBank/DDBJ databases">
        <title>Capnocytophaga spp. assemblies.</title>
        <authorList>
            <person name="Gulvik C.A."/>
        </authorList>
    </citation>
    <scope>NUCLEOTIDE SEQUENCE [LARGE SCALE GENOMIC DNA]</scope>
    <source>
        <strain evidence="4">H1496</strain>
    </source>
</reference>
<gene>
    <name evidence="3" type="ORF">CGC50_00300</name>
</gene>
<dbReference type="GeneID" id="84807007"/>
<dbReference type="Gene3D" id="3.40.50.300">
    <property type="entry name" value="P-loop containing nucleotide triphosphate hydrolases"/>
    <property type="match status" value="1"/>
</dbReference>
<feature type="region of interest" description="Disordered" evidence="1">
    <location>
        <begin position="375"/>
        <end position="400"/>
    </location>
</feature>
<proteinExistence type="predicted"/>
<dbReference type="OrthoDB" id="1148571at2"/>
<feature type="compositionally biased region" description="Basic and acidic residues" evidence="1">
    <location>
        <begin position="375"/>
        <end position="389"/>
    </location>
</feature>
<dbReference type="KEGG" id="cgh:CGC50_00300"/>
<dbReference type="InterPro" id="IPR040824">
    <property type="entry name" value="LPD3"/>
</dbReference>
<dbReference type="SUPFAM" id="SSF52540">
    <property type="entry name" value="P-loop containing nucleoside triphosphate hydrolases"/>
    <property type="match status" value="1"/>
</dbReference>
<evidence type="ECO:0000259" key="2">
    <source>
        <dbReference type="Pfam" id="PF18798"/>
    </source>
</evidence>
<dbReference type="Pfam" id="PF18798">
    <property type="entry name" value="LPD3"/>
    <property type="match status" value="1"/>
</dbReference>
<name>A0A250FKT4_9FLAO</name>
<accession>A0A250FKT4</accession>
<feature type="region of interest" description="Disordered" evidence="1">
    <location>
        <begin position="1065"/>
        <end position="1110"/>
    </location>
</feature>
<dbReference type="Proteomes" id="UP000217250">
    <property type="component" value="Chromosome"/>
</dbReference>
<feature type="compositionally biased region" description="Basic and acidic residues" evidence="1">
    <location>
        <begin position="230"/>
        <end position="240"/>
    </location>
</feature>
<dbReference type="RefSeq" id="WP_095909226.1">
    <property type="nucleotide sequence ID" value="NZ_CP022386.1"/>
</dbReference>